<feature type="compositionally biased region" description="Low complexity" evidence="1">
    <location>
        <begin position="172"/>
        <end position="182"/>
    </location>
</feature>
<evidence type="ECO:0000313" key="3">
    <source>
        <dbReference type="Proteomes" id="UP000735302"/>
    </source>
</evidence>
<proteinExistence type="predicted"/>
<organism evidence="2 3">
    <name type="scientific">Plakobranchus ocellatus</name>
    <dbReference type="NCBI Taxonomy" id="259542"/>
    <lineage>
        <taxon>Eukaryota</taxon>
        <taxon>Metazoa</taxon>
        <taxon>Spiralia</taxon>
        <taxon>Lophotrochozoa</taxon>
        <taxon>Mollusca</taxon>
        <taxon>Gastropoda</taxon>
        <taxon>Heterobranchia</taxon>
        <taxon>Euthyneura</taxon>
        <taxon>Panpulmonata</taxon>
        <taxon>Sacoglossa</taxon>
        <taxon>Placobranchoidea</taxon>
        <taxon>Plakobranchidae</taxon>
        <taxon>Plakobranchus</taxon>
    </lineage>
</organism>
<evidence type="ECO:0000256" key="1">
    <source>
        <dbReference type="SAM" id="MobiDB-lite"/>
    </source>
</evidence>
<sequence length="211" mass="23061">MAMATMVDQASRRPLTSTVGNNGHEGNANMTQILRQHMDASRDRRLGHGGGGDGRHQRRVRHPAGDRYSGSRDVSPFVPPRVAVQDDSDLHGSRLGSLHSFPVDDHHYGQHLQHHHHHRDTEDDRHSHGSDRSGRSRGQRTPSPRPHYHDRGGNDSTTLTYYGIVDRGGDIPASAASPSAPSYSDVVQPGQDGAEPPPPSYEEAATGKYDP</sequence>
<feature type="region of interest" description="Disordered" evidence="1">
    <location>
        <begin position="43"/>
        <end position="211"/>
    </location>
</feature>
<evidence type="ECO:0000313" key="2">
    <source>
        <dbReference type="EMBL" id="GFO29535.1"/>
    </source>
</evidence>
<dbReference type="Proteomes" id="UP000735302">
    <property type="component" value="Unassembled WGS sequence"/>
</dbReference>
<gene>
    <name evidence="2" type="ORF">PoB_005604000</name>
</gene>
<comment type="caution">
    <text evidence="2">The sequence shown here is derived from an EMBL/GenBank/DDBJ whole genome shotgun (WGS) entry which is preliminary data.</text>
</comment>
<protein>
    <submittedName>
        <fullName evidence="2">Uncharacterized protein</fullName>
    </submittedName>
</protein>
<accession>A0AAV4CDP1</accession>
<reference evidence="2 3" key="1">
    <citation type="journal article" date="2021" name="Elife">
        <title>Chloroplast acquisition without the gene transfer in kleptoplastic sea slugs, Plakobranchus ocellatus.</title>
        <authorList>
            <person name="Maeda T."/>
            <person name="Takahashi S."/>
            <person name="Yoshida T."/>
            <person name="Shimamura S."/>
            <person name="Takaki Y."/>
            <person name="Nagai Y."/>
            <person name="Toyoda A."/>
            <person name="Suzuki Y."/>
            <person name="Arimoto A."/>
            <person name="Ishii H."/>
            <person name="Satoh N."/>
            <person name="Nishiyama T."/>
            <person name="Hasebe M."/>
            <person name="Maruyama T."/>
            <person name="Minagawa J."/>
            <person name="Obokata J."/>
            <person name="Shigenobu S."/>
        </authorList>
    </citation>
    <scope>NUCLEOTIDE SEQUENCE [LARGE SCALE GENOMIC DNA]</scope>
</reference>
<feature type="region of interest" description="Disordered" evidence="1">
    <location>
        <begin position="1"/>
        <end position="27"/>
    </location>
</feature>
<dbReference type="EMBL" id="BLXT01006168">
    <property type="protein sequence ID" value="GFO29535.1"/>
    <property type="molecule type" value="Genomic_DNA"/>
</dbReference>
<name>A0AAV4CDP1_9GAST</name>
<keyword evidence="3" id="KW-1185">Reference proteome</keyword>
<feature type="compositionally biased region" description="Basic and acidic residues" evidence="1">
    <location>
        <begin position="119"/>
        <end position="134"/>
    </location>
</feature>
<dbReference type="AlphaFoldDB" id="A0AAV4CDP1"/>